<reference evidence="11" key="2">
    <citation type="submission" date="2023-05" db="EMBL/GenBank/DDBJ databases">
        <authorList>
            <consortium name="Lawrence Berkeley National Laboratory"/>
            <person name="Steindorff A."/>
            <person name="Hensen N."/>
            <person name="Bonometti L."/>
            <person name="Westerberg I."/>
            <person name="Brannstrom I.O."/>
            <person name="Guillou S."/>
            <person name="Cros-Aarteil S."/>
            <person name="Calhoun S."/>
            <person name="Haridas S."/>
            <person name="Kuo A."/>
            <person name="Mondo S."/>
            <person name="Pangilinan J."/>
            <person name="Riley R."/>
            <person name="Labutti K."/>
            <person name="Andreopoulos B."/>
            <person name="Lipzen A."/>
            <person name="Chen C."/>
            <person name="Yanf M."/>
            <person name="Daum C."/>
            <person name="Ng V."/>
            <person name="Clum A."/>
            <person name="Ohm R."/>
            <person name="Martin F."/>
            <person name="Silar P."/>
            <person name="Natvig D."/>
            <person name="Lalanne C."/>
            <person name="Gautier V."/>
            <person name="Ament-Velasquez S.L."/>
            <person name="Kruys A."/>
            <person name="Hutchinson M.I."/>
            <person name="Powell A.J."/>
            <person name="Barry K."/>
            <person name="Miller A.N."/>
            <person name="Grigoriev I.V."/>
            <person name="Debuchy R."/>
            <person name="Gladieux P."/>
            <person name="Thoren M.H."/>
            <person name="Johannesson H."/>
        </authorList>
    </citation>
    <scope>NUCLEOTIDE SEQUENCE</scope>
    <source>
        <strain evidence="11">CBS 315.58</strain>
    </source>
</reference>
<feature type="region of interest" description="Disordered" evidence="9">
    <location>
        <begin position="737"/>
        <end position="919"/>
    </location>
</feature>
<feature type="compositionally biased region" description="Polar residues" evidence="9">
    <location>
        <begin position="543"/>
        <end position="559"/>
    </location>
</feature>
<evidence type="ECO:0000313" key="11">
    <source>
        <dbReference type="EMBL" id="KAK4200551.1"/>
    </source>
</evidence>
<organism evidence="11 12">
    <name type="scientific">Triangularia verruculosa</name>
    <dbReference type="NCBI Taxonomy" id="2587418"/>
    <lineage>
        <taxon>Eukaryota</taxon>
        <taxon>Fungi</taxon>
        <taxon>Dikarya</taxon>
        <taxon>Ascomycota</taxon>
        <taxon>Pezizomycotina</taxon>
        <taxon>Sordariomycetes</taxon>
        <taxon>Sordariomycetidae</taxon>
        <taxon>Sordariales</taxon>
        <taxon>Podosporaceae</taxon>
        <taxon>Triangularia</taxon>
    </lineage>
</organism>
<feature type="region of interest" description="Disordered" evidence="9">
    <location>
        <begin position="302"/>
        <end position="321"/>
    </location>
</feature>
<feature type="region of interest" description="Disordered" evidence="9">
    <location>
        <begin position="540"/>
        <end position="635"/>
    </location>
</feature>
<feature type="compositionally biased region" description="Polar residues" evidence="9">
    <location>
        <begin position="493"/>
        <end position="505"/>
    </location>
</feature>
<evidence type="ECO:0000256" key="6">
    <source>
        <dbReference type="ARBA" id="ARBA00022801"/>
    </source>
</evidence>
<dbReference type="Proteomes" id="UP001303160">
    <property type="component" value="Unassembled WGS sequence"/>
</dbReference>
<feature type="region of interest" description="Disordered" evidence="9">
    <location>
        <begin position="481"/>
        <end position="524"/>
    </location>
</feature>
<feature type="region of interest" description="Disordered" evidence="9">
    <location>
        <begin position="336"/>
        <end position="407"/>
    </location>
</feature>
<dbReference type="PROSITE" id="PS00893">
    <property type="entry name" value="NUDIX_BOX"/>
    <property type="match status" value="1"/>
</dbReference>
<dbReference type="FunFam" id="1.10.10.1050:FF:000003">
    <property type="entry name" value="Decapping enzyme Dcp2, putative"/>
    <property type="match status" value="1"/>
</dbReference>
<dbReference type="AlphaFoldDB" id="A0AAN6XJ46"/>
<feature type="compositionally biased region" description="Low complexity" evidence="9">
    <location>
        <begin position="349"/>
        <end position="368"/>
    </location>
</feature>
<evidence type="ECO:0000259" key="10">
    <source>
        <dbReference type="PROSITE" id="PS51462"/>
    </source>
</evidence>
<dbReference type="EMBL" id="MU863918">
    <property type="protein sequence ID" value="KAK4200551.1"/>
    <property type="molecule type" value="Genomic_DNA"/>
</dbReference>
<dbReference type="SUPFAM" id="SSF55811">
    <property type="entry name" value="Nudix"/>
    <property type="match status" value="1"/>
</dbReference>
<evidence type="ECO:0000256" key="9">
    <source>
        <dbReference type="SAM" id="MobiDB-lite"/>
    </source>
</evidence>
<dbReference type="PANTHER" id="PTHR23114:SF17">
    <property type="entry name" value="M7GPPPN-MRNA HYDROLASE"/>
    <property type="match status" value="1"/>
</dbReference>
<dbReference type="Gene3D" id="3.90.79.10">
    <property type="entry name" value="Nucleoside Triphosphate Pyrophosphohydrolase"/>
    <property type="match status" value="1"/>
</dbReference>
<feature type="compositionally biased region" description="Polar residues" evidence="9">
    <location>
        <begin position="894"/>
        <end position="915"/>
    </location>
</feature>
<evidence type="ECO:0000256" key="8">
    <source>
        <dbReference type="ARBA" id="ARBA00023211"/>
    </source>
</evidence>
<dbReference type="GO" id="GO:0000932">
    <property type="term" value="C:P-body"/>
    <property type="evidence" value="ECO:0007669"/>
    <property type="project" value="TreeGrafter"/>
</dbReference>
<feature type="domain" description="Nudix hydrolase" evidence="10">
    <location>
        <begin position="90"/>
        <end position="223"/>
    </location>
</feature>
<dbReference type="GO" id="GO:0003723">
    <property type="term" value="F:RNA binding"/>
    <property type="evidence" value="ECO:0007669"/>
    <property type="project" value="UniProtKB-KW"/>
</dbReference>
<evidence type="ECO:0000256" key="4">
    <source>
        <dbReference type="ARBA" id="ARBA00022490"/>
    </source>
</evidence>
<gene>
    <name evidence="11" type="ORF">QBC40DRAFT_70086</name>
</gene>
<comment type="cofactor">
    <cofactor evidence="1">
        <name>Mn(2+)</name>
        <dbReference type="ChEBI" id="CHEBI:29035"/>
    </cofactor>
</comment>
<protein>
    <recommendedName>
        <fullName evidence="10">Nudix hydrolase domain-containing protein</fullName>
    </recommendedName>
</protein>
<dbReference type="InterPro" id="IPR015797">
    <property type="entry name" value="NUDIX_hydrolase-like_dom_sf"/>
</dbReference>
<name>A0AAN6XJ46_9PEZI</name>
<evidence type="ECO:0000256" key="5">
    <source>
        <dbReference type="ARBA" id="ARBA00022723"/>
    </source>
</evidence>
<sequence length="938" mass="104020">MQLEDWLDDLCVRFIINLPKEDLSSVARICFQVEEAQWFYEDFIRPLDPTLPSMSLRSFCLRIFQHCPLLASFSAENHMRAFEEFLQYKTRVPVRGAILLNEAMDSTVLVKGWKKGANWSFPRGKINKDEDDLDCAIREVYEETGFDIREAGLVPRDDEVKYIQMSMRDQQIRLYVFRNVPMDTNFHPKTRKEISKIQWYKLSELPAFRNRKGNQQDDAAAASNANKFYMVAPFLVQLKKWVQQQKQKDAARGAQVPVQIPIEEPLTEDDLGAQTEPVAGPTEIIETIEGATLELQRLLQVQPPPSGTHANVHPATTATSANKGNALLALLQKNTETEEPHVPQGYHEQPQQHQRMPQQQHQYYQQQQYGNPVPHTPLELTYTTAPEPHTPHHHHPTNRLPVLPNQPPPKFPIQPHANHNVSQEYFSQQRAPPQMQPQTYGGNPYVGGPRPVQKEPVLLHPQPLPPQVQQSLLTRGILQTPNIPETAGHHGMQASQGGPHSFRSQGQDDHRYHNQAAPPKAAPQLTQHHMSLLNAFKSDARTQESTPVATPQSDITPAEQQPPGYPSGQGWPSGSSTQAPIPGAQYSPHHAANVSQGYSERFGPQAQHPVAPQVSHHTANPAVAPRQPQSADSHRSALLDMFKKPGRGSPLSNEVTRASLKPESGRAVYVSANVPSYGGPSNAEAIARAAEANGAPIQMNPEHNLPYRAVQLLTRPKQPESAQSNDSMDSQIHRLQRRLSPQRKDARNSGSGLPSPRDRSLFHQLDQETKRSPQLPAAQAASLPYVQPQRQSPYASPTFPPQQPVAVPQQQHQQYQHHQRQPSGNADQKQKLLSLFGKAQPSPTGLSANGKMKEPMAYDQVRSATPKSRVASLASTGNGGGTAPSATGVENVHATGNSSRVPSATNSRRGSQTPISPADRNFLLSYLESVSNQARSQT</sequence>
<comment type="caution">
    <text evidence="11">The sequence shown here is derived from an EMBL/GenBank/DDBJ whole genome shotgun (WGS) entry which is preliminary data.</text>
</comment>
<feature type="compositionally biased region" description="Low complexity" evidence="9">
    <location>
        <begin position="804"/>
        <end position="814"/>
    </location>
</feature>
<comment type="subcellular location">
    <subcellularLocation>
        <location evidence="2">Cytoplasm</location>
    </subcellularLocation>
</comment>
<dbReference type="Gene3D" id="1.10.10.1050">
    <property type="entry name" value="Dcp2, box A domain"/>
    <property type="match status" value="1"/>
</dbReference>
<dbReference type="GO" id="GO:0000184">
    <property type="term" value="P:nuclear-transcribed mRNA catabolic process, nonsense-mediated decay"/>
    <property type="evidence" value="ECO:0007669"/>
    <property type="project" value="InterPro"/>
</dbReference>
<dbReference type="SMART" id="SM01125">
    <property type="entry name" value="DCP2"/>
    <property type="match status" value="1"/>
</dbReference>
<accession>A0AAN6XJ46</accession>
<evidence type="ECO:0000256" key="3">
    <source>
        <dbReference type="ARBA" id="ARBA00005279"/>
    </source>
</evidence>
<keyword evidence="4" id="KW-0963">Cytoplasm</keyword>
<dbReference type="InterPro" id="IPR020084">
    <property type="entry name" value="NUDIX_hydrolase_CS"/>
</dbReference>
<comment type="similarity">
    <text evidence="3">Belongs to the Nudix hydrolase family. DCP2 subfamily.</text>
</comment>
<feature type="compositionally biased region" description="Polar residues" evidence="9">
    <location>
        <begin position="570"/>
        <end position="579"/>
    </location>
</feature>
<keyword evidence="5" id="KW-0479">Metal-binding</keyword>
<dbReference type="InterPro" id="IPR007722">
    <property type="entry name" value="DCP2_BoxA"/>
</dbReference>
<reference evidence="11" key="1">
    <citation type="journal article" date="2023" name="Mol. Phylogenet. Evol.">
        <title>Genome-scale phylogeny and comparative genomics of the fungal order Sordariales.</title>
        <authorList>
            <person name="Hensen N."/>
            <person name="Bonometti L."/>
            <person name="Westerberg I."/>
            <person name="Brannstrom I.O."/>
            <person name="Guillou S."/>
            <person name="Cros-Aarteil S."/>
            <person name="Calhoun S."/>
            <person name="Haridas S."/>
            <person name="Kuo A."/>
            <person name="Mondo S."/>
            <person name="Pangilinan J."/>
            <person name="Riley R."/>
            <person name="LaButti K."/>
            <person name="Andreopoulos B."/>
            <person name="Lipzen A."/>
            <person name="Chen C."/>
            <person name="Yan M."/>
            <person name="Daum C."/>
            <person name="Ng V."/>
            <person name="Clum A."/>
            <person name="Steindorff A."/>
            <person name="Ohm R.A."/>
            <person name="Martin F."/>
            <person name="Silar P."/>
            <person name="Natvig D.O."/>
            <person name="Lalanne C."/>
            <person name="Gautier V."/>
            <person name="Ament-Velasquez S.L."/>
            <person name="Kruys A."/>
            <person name="Hutchinson M.I."/>
            <person name="Powell A.J."/>
            <person name="Barry K."/>
            <person name="Miller A.N."/>
            <person name="Grigoriev I.V."/>
            <person name="Debuchy R."/>
            <person name="Gladieux P."/>
            <person name="Hiltunen Thoren M."/>
            <person name="Johannesson H."/>
        </authorList>
    </citation>
    <scope>NUCLEOTIDE SEQUENCE</scope>
    <source>
        <strain evidence="11">CBS 315.58</strain>
    </source>
</reference>
<keyword evidence="6" id="KW-0378">Hydrolase</keyword>
<proteinExistence type="inferred from homology"/>
<dbReference type="InterPro" id="IPR044099">
    <property type="entry name" value="Dcp2_NUDIX"/>
</dbReference>
<dbReference type="PANTHER" id="PTHR23114">
    <property type="entry name" value="M7GPPPN-MRNA HYDROLASE"/>
    <property type="match status" value="1"/>
</dbReference>
<dbReference type="CDD" id="cd03672">
    <property type="entry name" value="NUDIX_Dcp2p_Nudt20"/>
    <property type="match status" value="1"/>
</dbReference>
<dbReference type="Pfam" id="PF00293">
    <property type="entry name" value="NUDIX"/>
    <property type="match status" value="1"/>
</dbReference>
<dbReference type="SUPFAM" id="SSF140586">
    <property type="entry name" value="Dcp2 domain-like"/>
    <property type="match status" value="1"/>
</dbReference>
<dbReference type="GO" id="GO:0030145">
    <property type="term" value="F:manganese ion binding"/>
    <property type="evidence" value="ECO:0007669"/>
    <property type="project" value="InterPro"/>
</dbReference>
<dbReference type="GO" id="GO:0000290">
    <property type="term" value="P:deadenylation-dependent decapping of nuclear-transcribed mRNA"/>
    <property type="evidence" value="ECO:0007669"/>
    <property type="project" value="InterPro"/>
</dbReference>
<feature type="compositionally biased region" description="Low complexity" evidence="9">
    <location>
        <begin position="772"/>
        <end position="784"/>
    </location>
</feature>
<keyword evidence="7" id="KW-0694">RNA-binding</keyword>
<dbReference type="PROSITE" id="PS51462">
    <property type="entry name" value="NUDIX"/>
    <property type="match status" value="1"/>
</dbReference>
<dbReference type="Pfam" id="PF05026">
    <property type="entry name" value="DCP2"/>
    <property type="match status" value="1"/>
</dbReference>
<evidence type="ECO:0000256" key="1">
    <source>
        <dbReference type="ARBA" id="ARBA00001936"/>
    </source>
</evidence>
<dbReference type="InterPro" id="IPR036189">
    <property type="entry name" value="DCP2_BoxA_sf"/>
</dbReference>
<dbReference type="GO" id="GO:0140933">
    <property type="term" value="F:5'-(N(7)-methylguanosine 5'-triphospho)-[mRNA] hydrolase activity"/>
    <property type="evidence" value="ECO:0007669"/>
    <property type="project" value="InterPro"/>
</dbReference>
<keyword evidence="8" id="KW-0464">Manganese</keyword>
<keyword evidence="12" id="KW-1185">Reference proteome</keyword>
<feature type="compositionally biased region" description="Basic and acidic residues" evidence="9">
    <location>
        <begin position="756"/>
        <end position="771"/>
    </location>
</feature>
<dbReference type="FunFam" id="3.90.79.10:FF:000003">
    <property type="entry name" value="M7GpppN-mRNA hydrolase isoform 2"/>
    <property type="match status" value="1"/>
</dbReference>
<evidence type="ECO:0000256" key="7">
    <source>
        <dbReference type="ARBA" id="ARBA00022884"/>
    </source>
</evidence>
<evidence type="ECO:0000313" key="12">
    <source>
        <dbReference type="Proteomes" id="UP001303160"/>
    </source>
</evidence>
<evidence type="ECO:0000256" key="2">
    <source>
        <dbReference type="ARBA" id="ARBA00004496"/>
    </source>
</evidence>
<dbReference type="InterPro" id="IPR000086">
    <property type="entry name" value="NUDIX_hydrolase_dom"/>
</dbReference>